<proteinExistence type="predicted"/>
<gene>
    <name evidence="2" type="ORF">Pan216_14460</name>
</gene>
<name>A0A518B0T6_9BACT</name>
<dbReference type="KEGG" id="knv:Pan216_14460"/>
<accession>A0A518B0T6</accession>
<dbReference type="EMBL" id="CP036279">
    <property type="protein sequence ID" value="QDU60599.1"/>
    <property type="molecule type" value="Genomic_DNA"/>
</dbReference>
<dbReference type="Proteomes" id="UP000317093">
    <property type="component" value="Chromosome"/>
</dbReference>
<evidence type="ECO:0000313" key="3">
    <source>
        <dbReference type="Proteomes" id="UP000317093"/>
    </source>
</evidence>
<evidence type="ECO:0000256" key="1">
    <source>
        <dbReference type="SAM" id="MobiDB-lite"/>
    </source>
</evidence>
<organism evidence="2 3">
    <name type="scientific">Kolteria novifilia</name>
    <dbReference type="NCBI Taxonomy" id="2527975"/>
    <lineage>
        <taxon>Bacteria</taxon>
        <taxon>Pseudomonadati</taxon>
        <taxon>Planctomycetota</taxon>
        <taxon>Planctomycetia</taxon>
        <taxon>Kolteriales</taxon>
        <taxon>Kolteriaceae</taxon>
        <taxon>Kolteria</taxon>
    </lineage>
</organism>
<keyword evidence="3" id="KW-1185">Reference proteome</keyword>
<sequence length="193" mass="21854">MIRSVERISRCDLQGIFTFADHATQLHKTTYINVTEPRFFDRVPPRPAFETGTPQGRRDVSAQNTRSDSDPSPEPASRETRSVPSRSVDARILARGRNSYTRTFRLGGRGHWKTFPALRTLRGVHAYLGNPRSKSCHRTPRFAFSTNVARRTCGNVDDPGKLTVSCRSDVMIDELKEQASHLKAKTDQLRRSL</sequence>
<dbReference type="AlphaFoldDB" id="A0A518B0T6"/>
<feature type="region of interest" description="Disordered" evidence="1">
    <location>
        <begin position="42"/>
        <end position="87"/>
    </location>
</feature>
<evidence type="ECO:0000313" key="2">
    <source>
        <dbReference type="EMBL" id="QDU60599.1"/>
    </source>
</evidence>
<protein>
    <submittedName>
        <fullName evidence="2">Uncharacterized protein</fullName>
    </submittedName>
</protein>
<reference evidence="2 3" key="1">
    <citation type="submission" date="2019-02" db="EMBL/GenBank/DDBJ databases">
        <title>Deep-cultivation of Planctomycetes and their phenomic and genomic characterization uncovers novel biology.</title>
        <authorList>
            <person name="Wiegand S."/>
            <person name="Jogler M."/>
            <person name="Boedeker C."/>
            <person name="Pinto D."/>
            <person name="Vollmers J."/>
            <person name="Rivas-Marin E."/>
            <person name="Kohn T."/>
            <person name="Peeters S.H."/>
            <person name="Heuer A."/>
            <person name="Rast P."/>
            <person name="Oberbeckmann S."/>
            <person name="Bunk B."/>
            <person name="Jeske O."/>
            <person name="Meyerdierks A."/>
            <person name="Storesund J.E."/>
            <person name="Kallscheuer N."/>
            <person name="Luecker S."/>
            <person name="Lage O.M."/>
            <person name="Pohl T."/>
            <person name="Merkel B.J."/>
            <person name="Hornburger P."/>
            <person name="Mueller R.-W."/>
            <person name="Bruemmer F."/>
            <person name="Labrenz M."/>
            <person name="Spormann A.M."/>
            <person name="Op den Camp H."/>
            <person name="Overmann J."/>
            <person name="Amann R."/>
            <person name="Jetten M.S.M."/>
            <person name="Mascher T."/>
            <person name="Medema M.H."/>
            <person name="Devos D.P."/>
            <person name="Kaster A.-K."/>
            <person name="Ovreas L."/>
            <person name="Rohde M."/>
            <person name="Galperin M.Y."/>
            <person name="Jogler C."/>
        </authorList>
    </citation>
    <scope>NUCLEOTIDE SEQUENCE [LARGE SCALE GENOMIC DNA]</scope>
    <source>
        <strain evidence="2 3">Pan216</strain>
    </source>
</reference>